<feature type="region of interest" description="Disordered" evidence="1">
    <location>
        <begin position="292"/>
        <end position="318"/>
    </location>
</feature>
<evidence type="ECO:0000313" key="4">
    <source>
        <dbReference type="Proteomes" id="UP001176961"/>
    </source>
</evidence>
<feature type="region of interest" description="Disordered" evidence="1">
    <location>
        <begin position="256"/>
        <end position="275"/>
    </location>
</feature>
<protein>
    <submittedName>
        <fullName evidence="3">Uncharacterized protein</fullName>
    </submittedName>
</protein>
<name>A0AA36HCM9_CYLNA</name>
<proteinExistence type="predicted"/>
<dbReference type="EMBL" id="CATQJL010000316">
    <property type="protein sequence ID" value="CAJ0608364.1"/>
    <property type="molecule type" value="Genomic_DNA"/>
</dbReference>
<feature type="compositionally biased region" description="Low complexity" evidence="1">
    <location>
        <begin position="297"/>
        <end position="314"/>
    </location>
</feature>
<evidence type="ECO:0000313" key="3">
    <source>
        <dbReference type="EMBL" id="CAJ0608364.1"/>
    </source>
</evidence>
<dbReference type="Proteomes" id="UP001176961">
    <property type="component" value="Unassembled WGS sequence"/>
</dbReference>
<reference evidence="3" key="1">
    <citation type="submission" date="2023-07" db="EMBL/GenBank/DDBJ databases">
        <authorList>
            <consortium name="CYATHOMIX"/>
        </authorList>
    </citation>
    <scope>NUCLEOTIDE SEQUENCE</scope>
    <source>
        <strain evidence="3">N/A</strain>
    </source>
</reference>
<keyword evidence="4" id="KW-1185">Reference proteome</keyword>
<sequence>MILLLLAFLYSAAPVSTKSLLHFYGPSDLGVIHDDRPTVPPRSQVKTTTKTSIDEVVALNLPQTLNKDPIVKPKDEISKSAEERKLPILRAETEAEAVKPAVQPQTNYVLMGSTNQQVEPQRQILHAAEVLDVGGHSERDRQQPQSDAVLRNSLTHVEMIPTDVVPVVITTTATSLPTADAMILPTPLTTSYEMLDTKAPNLSKEVEEKRHEMDVDELPKAKMFSVKDALPNVAKDELLALDKEEMAKVVVTSPEPLTTVPPLEQKSKEDEEDVEVLPDFDEKGDVELEFHDESDVSTTSTTPPTIPEILTSPELPQPSTTVTATAQDLFVAPTDISEKDYLSEDDVYNLLMFVISLLPDVEEQPSTWSKIIAGLQCALRDCRRAFPYLTTVPTPVGNGTFIIRRARGSECICTIDRLQLEDEKF</sequence>
<feature type="chain" id="PRO_5041311895" evidence="2">
    <location>
        <begin position="18"/>
        <end position="425"/>
    </location>
</feature>
<evidence type="ECO:0000256" key="1">
    <source>
        <dbReference type="SAM" id="MobiDB-lite"/>
    </source>
</evidence>
<organism evidence="3 4">
    <name type="scientific">Cylicocyclus nassatus</name>
    <name type="common">Nematode worm</name>
    <dbReference type="NCBI Taxonomy" id="53992"/>
    <lineage>
        <taxon>Eukaryota</taxon>
        <taxon>Metazoa</taxon>
        <taxon>Ecdysozoa</taxon>
        <taxon>Nematoda</taxon>
        <taxon>Chromadorea</taxon>
        <taxon>Rhabditida</taxon>
        <taxon>Rhabditina</taxon>
        <taxon>Rhabditomorpha</taxon>
        <taxon>Strongyloidea</taxon>
        <taxon>Strongylidae</taxon>
        <taxon>Cylicocyclus</taxon>
    </lineage>
</organism>
<comment type="caution">
    <text evidence="3">The sequence shown here is derived from an EMBL/GenBank/DDBJ whole genome shotgun (WGS) entry which is preliminary data.</text>
</comment>
<accession>A0AA36HCM9</accession>
<evidence type="ECO:0000256" key="2">
    <source>
        <dbReference type="SAM" id="SignalP"/>
    </source>
</evidence>
<feature type="signal peptide" evidence="2">
    <location>
        <begin position="1"/>
        <end position="17"/>
    </location>
</feature>
<dbReference type="AlphaFoldDB" id="A0AA36HCM9"/>
<gene>
    <name evidence="3" type="ORF">CYNAS_LOCUS20347</name>
</gene>
<keyword evidence="2" id="KW-0732">Signal</keyword>